<gene>
    <name evidence="2" type="ORF">SAMN02745912_03025</name>
</gene>
<evidence type="ECO:0000259" key="1">
    <source>
        <dbReference type="SMART" id="SM00909"/>
    </source>
</evidence>
<dbReference type="EMBL" id="FRAG01000049">
    <property type="protein sequence ID" value="SHK34085.1"/>
    <property type="molecule type" value="Genomic_DNA"/>
</dbReference>
<evidence type="ECO:0000313" key="3">
    <source>
        <dbReference type="Proteomes" id="UP000184465"/>
    </source>
</evidence>
<keyword evidence="3" id="KW-1185">Reference proteome</keyword>
<accession>A0A1M6RNP7</accession>
<protein>
    <submittedName>
        <fullName evidence="2">Sporulation and spore germination</fullName>
    </submittedName>
</protein>
<sequence>MIKNYYITICLILIFLLTLNGCEKKQVKIIDMETHENKSEYKLIYENPIDGGVIEKKVSLSSKNIEEQIIYELFKLENIPKDVRSSLNVNKLKVLNVEYVEEEKKVKINFNKALLYYEGEHNDVRYFHTAIYDTLAQFDSVEYVAIFVEGKFVEGLGELVVSGKIYREKEK</sequence>
<dbReference type="InterPro" id="IPR019606">
    <property type="entry name" value="GerMN"/>
</dbReference>
<dbReference type="RefSeq" id="WP_073151873.1">
    <property type="nucleotide sequence ID" value="NZ_FRAG01000049.1"/>
</dbReference>
<dbReference type="AlphaFoldDB" id="A0A1M6RNP7"/>
<reference evidence="2 3" key="1">
    <citation type="submission" date="2016-11" db="EMBL/GenBank/DDBJ databases">
        <authorList>
            <person name="Jaros S."/>
            <person name="Januszkiewicz K."/>
            <person name="Wedrychowicz H."/>
        </authorList>
    </citation>
    <scope>NUCLEOTIDE SEQUENCE [LARGE SCALE GENOMIC DNA]</scope>
    <source>
        <strain evidence="2 3">DSM 15212</strain>
    </source>
</reference>
<organism evidence="2 3">
    <name type="scientific">Paramaledivibacter caminithermalis (strain DSM 15212 / CIP 107654 / DViRD3)</name>
    <name type="common">Clostridium caminithermale</name>
    <dbReference type="NCBI Taxonomy" id="1121301"/>
    <lineage>
        <taxon>Bacteria</taxon>
        <taxon>Bacillati</taxon>
        <taxon>Bacillota</taxon>
        <taxon>Clostridia</taxon>
        <taxon>Peptostreptococcales</taxon>
        <taxon>Caminicellaceae</taxon>
        <taxon>Paramaledivibacter</taxon>
    </lineage>
</organism>
<proteinExistence type="predicted"/>
<dbReference type="Proteomes" id="UP000184465">
    <property type="component" value="Unassembled WGS sequence"/>
</dbReference>
<dbReference type="SMART" id="SM00909">
    <property type="entry name" value="Germane"/>
    <property type="match status" value="1"/>
</dbReference>
<dbReference type="Pfam" id="PF10646">
    <property type="entry name" value="Germane"/>
    <property type="match status" value="1"/>
</dbReference>
<feature type="domain" description="GerMN" evidence="1">
    <location>
        <begin position="66"/>
        <end position="157"/>
    </location>
</feature>
<evidence type="ECO:0000313" key="2">
    <source>
        <dbReference type="EMBL" id="SHK34085.1"/>
    </source>
</evidence>
<name>A0A1M6RNP7_PARC5</name>